<dbReference type="Proteomes" id="UP000319514">
    <property type="component" value="Unassembled WGS sequence"/>
</dbReference>
<sequence>MRLSSERLMLREFRAADARDVHAYASDPEVVRYTDWGPSNLAQTQERVVAKAARGVEGDDAYSWAVTIRGEDRVIGSAEVRIASRDHRRAEFGYVFAREVWGRGLATETALLLRDTAFGSFGVHRLYATCHPDNAASVRVLEKAGLQLEGRLRDHLWVRDAWRDSLLFAAVSSGPSGIRAFDVSAGQ</sequence>
<gene>
    <name evidence="2" type="ORF">FB474_3857</name>
</gene>
<dbReference type="Pfam" id="PF13302">
    <property type="entry name" value="Acetyltransf_3"/>
    <property type="match status" value="1"/>
</dbReference>
<keyword evidence="3" id="KW-1185">Reference proteome</keyword>
<dbReference type="InterPro" id="IPR016181">
    <property type="entry name" value="Acyl_CoA_acyltransferase"/>
</dbReference>
<dbReference type="AlphaFoldDB" id="A0A542Z9S1"/>
<comment type="caution">
    <text evidence="2">The sequence shown here is derived from an EMBL/GenBank/DDBJ whole genome shotgun (WGS) entry which is preliminary data.</text>
</comment>
<dbReference type="PANTHER" id="PTHR43441">
    <property type="entry name" value="RIBOSOMAL-PROTEIN-SERINE ACETYLTRANSFERASE"/>
    <property type="match status" value="1"/>
</dbReference>
<protein>
    <submittedName>
        <fullName evidence="2">RimJ/RimL family protein N-acetyltransferase</fullName>
    </submittedName>
</protein>
<keyword evidence="2" id="KW-0808">Transferase</keyword>
<feature type="domain" description="N-acetyltransferase" evidence="1">
    <location>
        <begin position="8"/>
        <end position="169"/>
    </location>
</feature>
<dbReference type="GO" id="GO:0008999">
    <property type="term" value="F:protein-N-terminal-alanine acetyltransferase activity"/>
    <property type="evidence" value="ECO:0007669"/>
    <property type="project" value="TreeGrafter"/>
</dbReference>
<evidence type="ECO:0000313" key="3">
    <source>
        <dbReference type="Proteomes" id="UP000319514"/>
    </source>
</evidence>
<dbReference type="SUPFAM" id="SSF55729">
    <property type="entry name" value="Acyl-CoA N-acyltransferases (Nat)"/>
    <property type="match status" value="1"/>
</dbReference>
<dbReference type="Gene3D" id="3.40.630.30">
    <property type="match status" value="1"/>
</dbReference>
<reference evidence="2 3" key="1">
    <citation type="submission" date="2019-06" db="EMBL/GenBank/DDBJ databases">
        <title>Sequencing the genomes of 1000 actinobacteria strains.</title>
        <authorList>
            <person name="Klenk H.-P."/>
        </authorList>
    </citation>
    <scope>NUCLEOTIDE SEQUENCE [LARGE SCALE GENOMIC DNA]</scope>
    <source>
        <strain evidence="2 3">DSM 18082</strain>
    </source>
</reference>
<evidence type="ECO:0000313" key="2">
    <source>
        <dbReference type="EMBL" id="TQL57084.1"/>
    </source>
</evidence>
<dbReference type="GO" id="GO:0005737">
    <property type="term" value="C:cytoplasm"/>
    <property type="evidence" value="ECO:0007669"/>
    <property type="project" value="TreeGrafter"/>
</dbReference>
<organism evidence="2 3">
    <name type="scientific">Oryzihumus leptocrescens</name>
    <dbReference type="NCBI Taxonomy" id="297536"/>
    <lineage>
        <taxon>Bacteria</taxon>
        <taxon>Bacillati</taxon>
        <taxon>Actinomycetota</taxon>
        <taxon>Actinomycetes</taxon>
        <taxon>Micrococcales</taxon>
        <taxon>Intrasporangiaceae</taxon>
        <taxon>Oryzihumus</taxon>
    </lineage>
</organism>
<evidence type="ECO:0000259" key="1">
    <source>
        <dbReference type="PROSITE" id="PS51186"/>
    </source>
</evidence>
<proteinExistence type="predicted"/>
<name>A0A542Z9S1_9MICO</name>
<dbReference type="InterPro" id="IPR000182">
    <property type="entry name" value="GNAT_dom"/>
</dbReference>
<dbReference type="PANTHER" id="PTHR43441:SF11">
    <property type="entry name" value="RIBOSOMAL-PROTEIN-SERINE ACETYLTRANSFERASE"/>
    <property type="match status" value="1"/>
</dbReference>
<dbReference type="GO" id="GO:1990189">
    <property type="term" value="F:protein N-terminal-serine acetyltransferase activity"/>
    <property type="evidence" value="ECO:0007669"/>
    <property type="project" value="TreeGrafter"/>
</dbReference>
<dbReference type="EMBL" id="VFOQ01000002">
    <property type="protein sequence ID" value="TQL57084.1"/>
    <property type="molecule type" value="Genomic_DNA"/>
</dbReference>
<dbReference type="InterPro" id="IPR051908">
    <property type="entry name" value="Ribosomal_N-acetyltransferase"/>
</dbReference>
<dbReference type="PROSITE" id="PS51186">
    <property type="entry name" value="GNAT"/>
    <property type="match status" value="1"/>
</dbReference>
<dbReference type="OrthoDB" id="9132139at2"/>
<accession>A0A542Z9S1</accession>